<proteinExistence type="predicted"/>
<feature type="region of interest" description="Disordered" evidence="1">
    <location>
        <begin position="1"/>
        <end position="33"/>
    </location>
</feature>
<organism evidence="2">
    <name type="scientific">Planktothricoides raciborskii GIHE-MW2</name>
    <dbReference type="NCBI Taxonomy" id="2792601"/>
    <lineage>
        <taxon>Bacteria</taxon>
        <taxon>Bacillati</taxon>
        <taxon>Cyanobacteriota</taxon>
        <taxon>Cyanophyceae</taxon>
        <taxon>Oscillatoriophycideae</taxon>
        <taxon>Oscillatoriales</taxon>
        <taxon>Oscillatoriaceae</taxon>
        <taxon>Planktothricoides</taxon>
    </lineage>
</organism>
<feature type="compositionally biased region" description="Polar residues" evidence="1">
    <location>
        <begin position="1"/>
        <end position="26"/>
    </location>
</feature>
<sequence>MLSKVIRNSSDVPSQGRWSEGQQRATVDSGKRRSVWVAQVGA</sequence>
<accession>A0AAU8JJY5</accession>
<dbReference type="AlphaFoldDB" id="A0AAU8JJY5"/>
<dbReference type="RefSeq" id="WP_277926335.1">
    <property type="nucleotide sequence ID" value="NZ_CP159837.1"/>
</dbReference>
<gene>
    <name evidence="2" type="ORF">ABWT76_002528</name>
</gene>
<name>A0AAU8JJY5_9CYAN</name>
<evidence type="ECO:0000256" key="1">
    <source>
        <dbReference type="SAM" id="MobiDB-lite"/>
    </source>
</evidence>
<reference evidence="2" key="1">
    <citation type="submission" date="2024-07" db="EMBL/GenBank/DDBJ databases">
        <authorList>
            <person name="Kim Y.J."/>
            <person name="Jeong J.Y."/>
        </authorList>
    </citation>
    <scope>NUCLEOTIDE SEQUENCE</scope>
    <source>
        <strain evidence="2">GIHE-MW2</strain>
    </source>
</reference>
<protein>
    <submittedName>
        <fullName evidence="2">Uncharacterized protein</fullName>
    </submittedName>
</protein>
<evidence type="ECO:0000313" key="2">
    <source>
        <dbReference type="EMBL" id="XCM39584.1"/>
    </source>
</evidence>
<dbReference type="EMBL" id="CP159837">
    <property type="protein sequence ID" value="XCM39584.1"/>
    <property type="molecule type" value="Genomic_DNA"/>
</dbReference>